<reference evidence="1" key="1">
    <citation type="submission" date="2020-11" db="EMBL/GenBank/DDBJ databases">
        <authorList>
            <person name="Whitehead M."/>
        </authorList>
    </citation>
    <scope>NUCLEOTIDE SEQUENCE</scope>
    <source>
        <strain evidence="1">EGII</strain>
    </source>
</reference>
<name>A0A811VMF1_CERCA</name>
<gene>
    <name evidence="1" type="ORF">CCAP1982_LOCUS23210</name>
</gene>
<evidence type="ECO:0000313" key="1">
    <source>
        <dbReference type="EMBL" id="CAD7015262.1"/>
    </source>
</evidence>
<dbReference type="AlphaFoldDB" id="A0A811VMF1"/>
<keyword evidence="2" id="KW-1185">Reference proteome</keyword>
<sequence length="94" mass="10305">MTTTTTMARGVWWVAVGGPMTQLHAGESANWRTKQKMHNTNTDVRPQFMPVCAVSAVRKAKQIQTQSEKCKGENKEVAAEEAEADIKANSEAAQ</sequence>
<dbReference type="Proteomes" id="UP000606786">
    <property type="component" value="Unassembled WGS sequence"/>
</dbReference>
<proteinExistence type="predicted"/>
<comment type="caution">
    <text evidence="1">The sequence shown here is derived from an EMBL/GenBank/DDBJ whole genome shotgun (WGS) entry which is preliminary data.</text>
</comment>
<evidence type="ECO:0000313" key="2">
    <source>
        <dbReference type="Proteomes" id="UP000606786"/>
    </source>
</evidence>
<organism evidence="1 2">
    <name type="scientific">Ceratitis capitata</name>
    <name type="common">Mediterranean fruit fly</name>
    <name type="synonym">Tephritis capitata</name>
    <dbReference type="NCBI Taxonomy" id="7213"/>
    <lineage>
        <taxon>Eukaryota</taxon>
        <taxon>Metazoa</taxon>
        <taxon>Ecdysozoa</taxon>
        <taxon>Arthropoda</taxon>
        <taxon>Hexapoda</taxon>
        <taxon>Insecta</taxon>
        <taxon>Pterygota</taxon>
        <taxon>Neoptera</taxon>
        <taxon>Endopterygota</taxon>
        <taxon>Diptera</taxon>
        <taxon>Brachycera</taxon>
        <taxon>Muscomorpha</taxon>
        <taxon>Tephritoidea</taxon>
        <taxon>Tephritidae</taxon>
        <taxon>Ceratitis</taxon>
        <taxon>Ceratitis</taxon>
    </lineage>
</organism>
<dbReference type="EMBL" id="CAJHJT010000056">
    <property type="protein sequence ID" value="CAD7015262.1"/>
    <property type="molecule type" value="Genomic_DNA"/>
</dbReference>
<accession>A0A811VMF1</accession>
<protein>
    <submittedName>
        <fullName evidence="1">(Mediterranean fruit fly) hypothetical protein</fullName>
    </submittedName>
</protein>